<dbReference type="PROSITE" id="PS01109">
    <property type="entry name" value="RIBOSOMAL_L10"/>
    <property type="match status" value="1"/>
</dbReference>
<comment type="function">
    <text evidence="1 8">Forms part of the ribosomal stalk, playing a central role in the interaction of the ribosome with GTP-bound translation factors.</text>
</comment>
<dbReference type="InterPro" id="IPR043141">
    <property type="entry name" value="Ribosomal_uL10-like_sf"/>
</dbReference>
<dbReference type="Pfam" id="PF00466">
    <property type="entry name" value="Ribosomal_L10"/>
    <property type="match status" value="1"/>
</dbReference>
<keyword evidence="3 8" id="KW-0699">rRNA-binding</keyword>
<dbReference type="AlphaFoldDB" id="A0A1H3HR47"/>
<dbReference type="Proteomes" id="UP000198500">
    <property type="component" value="Unassembled WGS sequence"/>
</dbReference>
<evidence type="ECO:0000256" key="4">
    <source>
        <dbReference type="ARBA" id="ARBA00022884"/>
    </source>
</evidence>
<keyword evidence="10" id="KW-1185">Reference proteome</keyword>
<evidence type="ECO:0000256" key="5">
    <source>
        <dbReference type="ARBA" id="ARBA00022980"/>
    </source>
</evidence>
<dbReference type="Gene3D" id="3.30.70.1730">
    <property type="match status" value="1"/>
</dbReference>
<accession>A0A1H3HR47</accession>
<dbReference type="InterPro" id="IPR047865">
    <property type="entry name" value="Ribosomal_uL10_bac_type"/>
</dbReference>
<evidence type="ECO:0000256" key="7">
    <source>
        <dbReference type="ARBA" id="ARBA00035202"/>
    </source>
</evidence>
<dbReference type="InterPro" id="IPR002363">
    <property type="entry name" value="Ribosomal_uL10_CS_bac"/>
</dbReference>
<dbReference type="CDD" id="cd05797">
    <property type="entry name" value="Ribosomal_L10"/>
    <property type="match status" value="1"/>
</dbReference>
<sequence length="221" mass="23978">MFRSMDAYADGVAASVLVCTITQDLPASCLGRRWQIQVRPVCFGAFPGKHGVIKVALALEGKKAIVAEVSETAKDALSIVVADSRGVNVSAMTTLRKQARENGVQIRVVRNTLARRALEGTPWECLNETFVGPTLLAFSTEHPGAAARLFKEFAKHEKAFEVKALAYEGEFIPASQLDRLATLPTYDEAISKLMSVMKEASAGKLVRTLAALRDQKQEEAA</sequence>
<reference evidence="9 10" key="1">
    <citation type="submission" date="2016-10" db="EMBL/GenBank/DDBJ databases">
        <authorList>
            <person name="de Groot N.N."/>
        </authorList>
    </citation>
    <scope>NUCLEOTIDE SEQUENCE [LARGE SCALE GENOMIC DNA]</scope>
    <source>
        <strain evidence="9 10">DSM 19219</strain>
    </source>
</reference>
<dbReference type="FunFam" id="3.30.70.1730:FF:000001">
    <property type="entry name" value="50S ribosomal protein L10"/>
    <property type="match status" value="1"/>
</dbReference>
<evidence type="ECO:0000313" key="10">
    <source>
        <dbReference type="Proteomes" id="UP000198500"/>
    </source>
</evidence>
<evidence type="ECO:0000256" key="6">
    <source>
        <dbReference type="ARBA" id="ARBA00023274"/>
    </source>
</evidence>
<evidence type="ECO:0000256" key="1">
    <source>
        <dbReference type="ARBA" id="ARBA00002633"/>
    </source>
</evidence>
<protein>
    <recommendedName>
        <fullName evidence="7 8">Large ribosomal subunit protein uL10</fullName>
    </recommendedName>
</protein>
<keyword evidence="4 8" id="KW-0694">RNA-binding</keyword>
<evidence type="ECO:0000256" key="3">
    <source>
        <dbReference type="ARBA" id="ARBA00022730"/>
    </source>
</evidence>
<keyword evidence="6 8" id="KW-0687">Ribonucleoprotein</keyword>
<dbReference type="InterPro" id="IPR022973">
    <property type="entry name" value="Ribosomal_uL10_bac"/>
</dbReference>
<dbReference type="SUPFAM" id="SSF160369">
    <property type="entry name" value="Ribosomal protein L10-like"/>
    <property type="match status" value="1"/>
</dbReference>
<dbReference type="STRING" id="574349.SAMN05443545_11284"/>
<dbReference type="NCBIfam" id="NF000955">
    <property type="entry name" value="PRK00099.1-1"/>
    <property type="match status" value="1"/>
</dbReference>
<gene>
    <name evidence="8" type="primary">rplJ</name>
    <name evidence="9" type="ORF">SAMN05443545_11284</name>
</gene>
<name>A0A1H3HR47_9GAMM</name>
<dbReference type="GO" id="GO:0015934">
    <property type="term" value="C:large ribosomal subunit"/>
    <property type="evidence" value="ECO:0007669"/>
    <property type="project" value="InterPro"/>
</dbReference>
<dbReference type="GO" id="GO:0006412">
    <property type="term" value="P:translation"/>
    <property type="evidence" value="ECO:0007669"/>
    <property type="project" value="UniProtKB-UniRule"/>
</dbReference>
<evidence type="ECO:0000313" key="9">
    <source>
        <dbReference type="EMBL" id="SDY17268.1"/>
    </source>
</evidence>
<dbReference type="HAMAP" id="MF_00362">
    <property type="entry name" value="Ribosomal_uL10"/>
    <property type="match status" value="1"/>
</dbReference>
<dbReference type="GO" id="GO:0070180">
    <property type="term" value="F:large ribosomal subunit rRNA binding"/>
    <property type="evidence" value="ECO:0007669"/>
    <property type="project" value="UniProtKB-UniRule"/>
</dbReference>
<keyword evidence="5 8" id="KW-0689">Ribosomal protein</keyword>
<organism evidence="9 10">
    <name type="scientific">Aidingimonas halophila</name>
    <dbReference type="NCBI Taxonomy" id="574349"/>
    <lineage>
        <taxon>Bacteria</taxon>
        <taxon>Pseudomonadati</taxon>
        <taxon>Pseudomonadota</taxon>
        <taxon>Gammaproteobacteria</taxon>
        <taxon>Oceanospirillales</taxon>
        <taxon>Halomonadaceae</taxon>
        <taxon>Aidingimonas</taxon>
    </lineage>
</organism>
<evidence type="ECO:0000256" key="8">
    <source>
        <dbReference type="HAMAP-Rule" id="MF_00362"/>
    </source>
</evidence>
<evidence type="ECO:0000256" key="2">
    <source>
        <dbReference type="ARBA" id="ARBA00008889"/>
    </source>
</evidence>
<dbReference type="EMBL" id="FNNI01000012">
    <property type="protein sequence ID" value="SDY17268.1"/>
    <property type="molecule type" value="Genomic_DNA"/>
</dbReference>
<dbReference type="InterPro" id="IPR001790">
    <property type="entry name" value="Ribosomal_uL10"/>
</dbReference>
<dbReference type="PANTHER" id="PTHR11560">
    <property type="entry name" value="39S RIBOSOMAL PROTEIN L10, MITOCHONDRIAL"/>
    <property type="match status" value="1"/>
</dbReference>
<proteinExistence type="inferred from homology"/>
<comment type="similarity">
    <text evidence="2 8">Belongs to the universal ribosomal protein uL10 family.</text>
</comment>
<comment type="subunit">
    <text evidence="8">Part of the ribosomal stalk of the 50S ribosomal subunit. The N-terminus interacts with L11 and the large rRNA to form the base of the stalk. The C-terminus forms an elongated spine to which L12 dimers bind in a sequential fashion forming a multimeric L10(L12)X complex.</text>
</comment>
<dbReference type="Gene3D" id="6.10.250.2350">
    <property type="match status" value="1"/>
</dbReference>
<dbReference type="GO" id="GO:0003735">
    <property type="term" value="F:structural constituent of ribosome"/>
    <property type="evidence" value="ECO:0007669"/>
    <property type="project" value="InterPro"/>
</dbReference>